<accession>A0ACB7TAX8</accession>
<dbReference type="EMBL" id="CM023481">
    <property type="protein sequence ID" value="KAH6944095.1"/>
    <property type="molecule type" value="Genomic_DNA"/>
</dbReference>
<sequence>MRGRQQQISGQGVTIRLAAHAVRATPQRRIEEPAVRPLTLTSDGQFWKFAKGRRRWCLYHLHLGLSRQTDGAQPRVGRRTVRRRSATSHDVTLGGGQWALAAHVAPLRRRAALTWQQDIPSAVSQRRLWGFGCSRRDALLPLRSSGDRRGFSPIPTTPLRGLRCRSLGRVLAPRFSP</sequence>
<comment type="caution">
    <text evidence="1">The sequence shown here is derived from an EMBL/GenBank/DDBJ whole genome shotgun (WGS) entry which is preliminary data.</text>
</comment>
<dbReference type="Proteomes" id="UP000821845">
    <property type="component" value="Chromosome 1"/>
</dbReference>
<evidence type="ECO:0000313" key="2">
    <source>
        <dbReference type="Proteomes" id="UP000821845"/>
    </source>
</evidence>
<organism evidence="1 2">
    <name type="scientific">Hyalomma asiaticum</name>
    <name type="common">Tick</name>
    <dbReference type="NCBI Taxonomy" id="266040"/>
    <lineage>
        <taxon>Eukaryota</taxon>
        <taxon>Metazoa</taxon>
        <taxon>Ecdysozoa</taxon>
        <taxon>Arthropoda</taxon>
        <taxon>Chelicerata</taxon>
        <taxon>Arachnida</taxon>
        <taxon>Acari</taxon>
        <taxon>Parasitiformes</taxon>
        <taxon>Ixodida</taxon>
        <taxon>Ixodoidea</taxon>
        <taxon>Ixodidae</taxon>
        <taxon>Hyalomminae</taxon>
        <taxon>Hyalomma</taxon>
    </lineage>
</organism>
<proteinExistence type="predicted"/>
<evidence type="ECO:0000313" key="1">
    <source>
        <dbReference type="EMBL" id="KAH6944095.1"/>
    </source>
</evidence>
<protein>
    <submittedName>
        <fullName evidence="1">Uncharacterized protein</fullName>
    </submittedName>
</protein>
<keyword evidence="2" id="KW-1185">Reference proteome</keyword>
<gene>
    <name evidence="1" type="ORF">HPB50_001911</name>
</gene>
<reference evidence="1" key="1">
    <citation type="submission" date="2020-05" db="EMBL/GenBank/DDBJ databases">
        <title>Large-scale comparative analyses of tick genomes elucidate their genetic diversity and vector capacities.</title>
        <authorList>
            <person name="Jia N."/>
            <person name="Wang J."/>
            <person name="Shi W."/>
            <person name="Du L."/>
            <person name="Sun Y."/>
            <person name="Zhan W."/>
            <person name="Jiang J."/>
            <person name="Wang Q."/>
            <person name="Zhang B."/>
            <person name="Ji P."/>
            <person name="Sakyi L.B."/>
            <person name="Cui X."/>
            <person name="Yuan T."/>
            <person name="Jiang B."/>
            <person name="Yang W."/>
            <person name="Lam T.T.-Y."/>
            <person name="Chang Q."/>
            <person name="Ding S."/>
            <person name="Wang X."/>
            <person name="Zhu J."/>
            <person name="Ruan X."/>
            <person name="Zhao L."/>
            <person name="Wei J."/>
            <person name="Que T."/>
            <person name="Du C."/>
            <person name="Cheng J."/>
            <person name="Dai P."/>
            <person name="Han X."/>
            <person name="Huang E."/>
            <person name="Gao Y."/>
            <person name="Liu J."/>
            <person name="Shao H."/>
            <person name="Ye R."/>
            <person name="Li L."/>
            <person name="Wei W."/>
            <person name="Wang X."/>
            <person name="Wang C."/>
            <person name="Yang T."/>
            <person name="Huo Q."/>
            <person name="Li W."/>
            <person name="Guo W."/>
            <person name="Chen H."/>
            <person name="Zhou L."/>
            <person name="Ni X."/>
            <person name="Tian J."/>
            <person name="Zhou Y."/>
            <person name="Sheng Y."/>
            <person name="Liu T."/>
            <person name="Pan Y."/>
            <person name="Xia L."/>
            <person name="Li J."/>
            <person name="Zhao F."/>
            <person name="Cao W."/>
        </authorList>
    </citation>
    <scope>NUCLEOTIDE SEQUENCE</scope>
    <source>
        <strain evidence="1">Hyas-2018</strain>
    </source>
</reference>
<name>A0ACB7TAX8_HYAAI</name>